<feature type="region of interest" description="Disordered" evidence="2">
    <location>
        <begin position="1342"/>
        <end position="1365"/>
    </location>
</feature>
<dbReference type="SUPFAM" id="SSF48208">
    <property type="entry name" value="Six-hairpin glycosidases"/>
    <property type="match status" value="1"/>
</dbReference>
<dbReference type="SUPFAM" id="SSF56784">
    <property type="entry name" value="HAD-like"/>
    <property type="match status" value="2"/>
</dbReference>
<dbReference type="Pfam" id="PF02358">
    <property type="entry name" value="Trehalose_PPase"/>
    <property type="match status" value="1"/>
</dbReference>
<dbReference type="InterPro" id="IPR037018">
    <property type="entry name" value="GH65_N"/>
</dbReference>
<dbReference type="PANTHER" id="PTHR11051:SF8">
    <property type="entry name" value="PROTEIN-GLUCOSYLGALACTOSYLHYDROXYLYSINE GLUCOSIDASE"/>
    <property type="match status" value="1"/>
</dbReference>
<evidence type="ECO:0000259" key="3">
    <source>
        <dbReference type="Pfam" id="PF03632"/>
    </source>
</evidence>
<dbReference type="InterPro" id="IPR003337">
    <property type="entry name" value="Trehalose_PPase"/>
</dbReference>
<reference evidence="6 7" key="1">
    <citation type="submission" date="2024-10" db="EMBL/GenBank/DDBJ databases">
        <title>The Natural Products Discovery Center: Release of the First 8490 Sequenced Strains for Exploring Actinobacteria Biosynthetic Diversity.</title>
        <authorList>
            <person name="Kalkreuter E."/>
            <person name="Kautsar S.A."/>
            <person name="Yang D."/>
            <person name="Bader C.D."/>
            <person name="Teijaro C.N."/>
            <person name="Fluegel L."/>
            <person name="Davis C.M."/>
            <person name="Simpson J.R."/>
            <person name="Lauterbach L."/>
            <person name="Steele A.D."/>
            <person name="Gui C."/>
            <person name="Meng S."/>
            <person name="Li G."/>
            <person name="Viehrig K."/>
            <person name="Ye F."/>
            <person name="Su P."/>
            <person name="Kiefer A.F."/>
            <person name="Nichols A."/>
            <person name="Cepeda A.J."/>
            <person name="Yan W."/>
            <person name="Fan B."/>
            <person name="Jiang Y."/>
            <person name="Adhikari A."/>
            <person name="Zheng C.-J."/>
            <person name="Schuster L."/>
            <person name="Cowan T.M."/>
            <person name="Smanski M.J."/>
            <person name="Chevrette M.G."/>
            <person name="De Carvalho L.P.S."/>
            <person name="Shen B."/>
        </authorList>
    </citation>
    <scope>NUCLEOTIDE SEQUENCE [LARGE SCALE GENOMIC DNA]</scope>
    <source>
        <strain evidence="6 7">NPDC002593</strain>
    </source>
</reference>
<dbReference type="Gene3D" id="2.60.420.10">
    <property type="entry name" value="Maltose phosphorylase, domain 3"/>
    <property type="match status" value="1"/>
</dbReference>
<dbReference type="NCBIfam" id="TIGR01484">
    <property type="entry name" value="HAD-SF-IIB"/>
    <property type="match status" value="1"/>
</dbReference>
<dbReference type="RefSeq" id="WP_387402977.1">
    <property type="nucleotide sequence ID" value="NZ_JBIAQY010000002.1"/>
</dbReference>
<dbReference type="Pfam" id="PF00702">
    <property type="entry name" value="Hydrolase"/>
    <property type="match status" value="1"/>
</dbReference>
<dbReference type="SFLD" id="SFLDS00003">
    <property type="entry name" value="Haloacid_Dehalogenase"/>
    <property type="match status" value="1"/>
</dbReference>
<gene>
    <name evidence="6" type="primary">otsB</name>
    <name evidence="6" type="ORF">ACFYXQ_08160</name>
</gene>
<protein>
    <submittedName>
        <fullName evidence="6">Trehalose-phosphatase</fullName>
        <ecNumber evidence="6">3.1.3.12</ecNumber>
    </submittedName>
</protein>
<dbReference type="InterPro" id="IPR006439">
    <property type="entry name" value="HAD-SF_hydro_IA"/>
</dbReference>
<dbReference type="InterPro" id="IPR011013">
    <property type="entry name" value="Gal_mutarotase_sf_dom"/>
</dbReference>
<accession>A0ABW6RUQ9</accession>
<dbReference type="Gene3D" id="2.70.98.40">
    <property type="entry name" value="Glycoside hydrolase, family 65, N-terminal domain"/>
    <property type="match status" value="1"/>
</dbReference>
<keyword evidence="6" id="KW-0378">Hydrolase</keyword>
<dbReference type="CDD" id="cd01627">
    <property type="entry name" value="HAD_TPP"/>
    <property type="match status" value="1"/>
</dbReference>
<dbReference type="InterPro" id="IPR005195">
    <property type="entry name" value="Glyco_hydro_65_M"/>
</dbReference>
<dbReference type="Gene3D" id="3.30.70.1020">
    <property type="entry name" value="Trehalose-6-phosphate phosphatase related protein, domain 2"/>
    <property type="match status" value="1"/>
</dbReference>
<dbReference type="InterPro" id="IPR012341">
    <property type="entry name" value="6hp_glycosidase-like_sf"/>
</dbReference>
<dbReference type="NCBIfam" id="TIGR00685">
    <property type="entry name" value="T6PP"/>
    <property type="match status" value="1"/>
</dbReference>
<sequence>MALAGSSRADQAGLVHEQDSAGPLIDSRVYDAVIFDMDGVVTDSASMHEAAWRELFDAFLGSRPVLPGENRSPFTESDYERFVDGKPRSDGVVDFLAARGVVLSRGDPSDPPGAATVCGLGKRKDQLFLARIDRNGVPAFDSTVALVRCLRDAGIATAVFTASRNCAEVLAAAGLAELFPVRIDGVVADELGLRGKPDPAVLLAAADRLHARPERTVVVEDAEAGVTAGRRGGFGLVIGVDRIGRADRLRACGADEIVTDLAQVRLRSGFPRMSEIPDALEFWPRIADQLQTGKPVVLLDFDGTLSDIVPDPAAATLRAGMAEVLAKLAERCPIAIVSGRELDDLRARVGIPGIWYAGCHGFELMSPQGRRHRHAAGAAAEATLGGAADRLDHELRRIPGVVVEYKRFVVAVHHRSVPEQQVADVLAAVHRVGHEAGLRVVAGRKVTELRPPVDWDKGRAVGWILEHLVAPGIPVYAGDDLTDEDAFDAIGAAGITVCVRDDDAGDRRTAAEFGVQGPARVRDLLARLTTLLSESNTSAAPESWILAFDGYDPSTEKLREALCSVGNGYLGVRGATPDSTAGPHHYPGTYAAGIYDRVRDTIAGQEIDNESLVNLPNWLPVTWRIDDGPRYDLDAVELLSYRTEFDLRYAVLTRRLRFRDGAGRVTSVSERRFAAMHAPHLCGLRIRITAENWSGILTIRSGIDTAVQNGLVDRYRNLSGRHLDAAEVFRPAPDTVLALVRTRQSGIPIATGTRTRLRANGIDLPVVWHPCAEAGLSGSDGDVELSAGESVTVDKIAALYTGRDHAISAPGDQARRALETDDDLDALFDSHALAWEHLWARLRIDLDSSASAARTLRLHLLHLVQTVSPHTAFLDAGVPARGLNGEAYRGHVFWDELFVLPVLNLRFPSAARSLLEYRYHRLPEARRLAREIGCAGALFPWQSGSDGREESQRLHLNPRSEHWTPDPSRRAHHAGIAVAYNVWQYYELTRDREFLVRMGAELLVEIARFWAATATYDHRDDRYHIRGVIGPDEFHSGYPDAPEPGIDDNAYTNVMAAWVIRRARDALHRMPARNRAELLRSLRIPPEDPERWRAVADRMCVPFHDGVISQFAGYDRLRELDWPAYRARYGDIGRLDRILEAEGDDVNRYRAAKQADVLMLFYLLSADELRDLLGHMGYRLAPEAIPRTVDYYLARTSHGSTLSAVVHSWVLARANRDQAMTFFDMVLNSDVHDIQGGTTAEGIHLAAMAGSIDLLQRCFTGLEIRGGRLIFNPRWPRALGQLSFPMSCRGHRLTVRIDTDVLEVASEPGPAAALTIEFDGRRHRLAAGATVRLPLDGRCGTSDERAAKWPTRPRSGSSAPITGVR</sequence>
<feature type="compositionally biased region" description="Polar residues" evidence="2">
    <location>
        <begin position="1354"/>
        <end position="1365"/>
    </location>
</feature>
<dbReference type="GO" id="GO:0004805">
    <property type="term" value="F:trehalose-phosphatase activity"/>
    <property type="evidence" value="ECO:0007669"/>
    <property type="project" value="UniProtKB-EC"/>
</dbReference>
<dbReference type="Proteomes" id="UP001601992">
    <property type="component" value="Unassembled WGS sequence"/>
</dbReference>
<dbReference type="InterPro" id="IPR008928">
    <property type="entry name" value="6-hairpin_glycosidase_sf"/>
</dbReference>
<dbReference type="EMBL" id="JBIAQY010000002">
    <property type="protein sequence ID" value="MFF3567746.1"/>
    <property type="molecule type" value="Genomic_DNA"/>
</dbReference>
<dbReference type="InterPro" id="IPR023214">
    <property type="entry name" value="HAD_sf"/>
</dbReference>
<evidence type="ECO:0000256" key="2">
    <source>
        <dbReference type="SAM" id="MobiDB-lite"/>
    </source>
</evidence>
<proteinExistence type="predicted"/>
<dbReference type="InterPro" id="IPR005194">
    <property type="entry name" value="Glyco_hydro_65_C"/>
</dbReference>
<name>A0ABW6RUQ9_9NOCA</name>
<feature type="domain" description="Glycoside hydrolase family 65 C-terminal" evidence="4">
    <location>
        <begin position="1262"/>
        <end position="1325"/>
    </location>
</feature>
<dbReference type="InterPro" id="IPR005196">
    <property type="entry name" value="Glyco_hydro_65_N"/>
</dbReference>
<evidence type="ECO:0000313" key="6">
    <source>
        <dbReference type="EMBL" id="MFF3567746.1"/>
    </source>
</evidence>
<dbReference type="SFLD" id="SFLDG01129">
    <property type="entry name" value="C1.5:_HAD__Beta-PGM__Phosphata"/>
    <property type="match status" value="1"/>
</dbReference>
<dbReference type="Gene3D" id="1.50.10.10">
    <property type="match status" value="1"/>
</dbReference>
<dbReference type="InterPro" id="IPR036412">
    <property type="entry name" value="HAD-like_sf"/>
</dbReference>
<dbReference type="Pfam" id="PF03633">
    <property type="entry name" value="Glyco_hydro_65C"/>
    <property type="match status" value="1"/>
</dbReference>
<evidence type="ECO:0000259" key="4">
    <source>
        <dbReference type="Pfam" id="PF03633"/>
    </source>
</evidence>
<dbReference type="Gene3D" id="1.10.150.240">
    <property type="entry name" value="Putative phosphatase, domain 2"/>
    <property type="match status" value="1"/>
</dbReference>
<dbReference type="InterPro" id="IPR023198">
    <property type="entry name" value="PGP-like_dom2"/>
</dbReference>
<feature type="domain" description="Glycoside hydrolase family 65 N-terminal" evidence="5">
    <location>
        <begin position="549"/>
        <end position="803"/>
    </location>
</feature>
<dbReference type="EC" id="3.1.3.12" evidence="6"/>
<dbReference type="Pfam" id="PF03636">
    <property type="entry name" value="Glyco_hydro_65N"/>
    <property type="match status" value="1"/>
</dbReference>
<organism evidence="6 7">
    <name type="scientific">Nocardia jiangxiensis</name>
    <dbReference type="NCBI Taxonomy" id="282685"/>
    <lineage>
        <taxon>Bacteria</taxon>
        <taxon>Bacillati</taxon>
        <taxon>Actinomycetota</taxon>
        <taxon>Actinomycetes</taxon>
        <taxon>Mycobacteriales</taxon>
        <taxon>Nocardiaceae</taxon>
        <taxon>Nocardia</taxon>
    </lineage>
</organism>
<dbReference type="InterPro" id="IPR006379">
    <property type="entry name" value="HAD-SF_hydro_IIB"/>
</dbReference>
<dbReference type="Gene3D" id="3.40.50.1000">
    <property type="entry name" value="HAD superfamily/HAD-like"/>
    <property type="match status" value="2"/>
</dbReference>
<feature type="domain" description="Glycoside hydrolase family 65 central catalytic" evidence="3">
    <location>
        <begin position="857"/>
        <end position="1252"/>
    </location>
</feature>
<dbReference type="Pfam" id="PF03632">
    <property type="entry name" value="Glyco_hydro_65m"/>
    <property type="match status" value="1"/>
</dbReference>
<dbReference type="SUPFAM" id="SSF74650">
    <property type="entry name" value="Galactose mutarotase-like"/>
    <property type="match status" value="1"/>
</dbReference>
<dbReference type="PANTHER" id="PTHR11051">
    <property type="entry name" value="GLYCOSYL HYDROLASE-RELATED"/>
    <property type="match status" value="1"/>
</dbReference>
<comment type="caution">
    <text evidence="6">The sequence shown here is derived from an EMBL/GenBank/DDBJ whole genome shotgun (WGS) entry which is preliminary data.</text>
</comment>
<keyword evidence="1" id="KW-0326">Glycosidase</keyword>
<dbReference type="NCBIfam" id="TIGR01509">
    <property type="entry name" value="HAD-SF-IA-v3"/>
    <property type="match status" value="1"/>
</dbReference>
<evidence type="ECO:0000259" key="5">
    <source>
        <dbReference type="Pfam" id="PF03636"/>
    </source>
</evidence>
<keyword evidence="7" id="KW-1185">Reference proteome</keyword>
<evidence type="ECO:0000256" key="1">
    <source>
        <dbReference type="ARBA" id="ARBA00023295"/>
    </source>
</evidence>
<evidence type="ECO:0000313" key="7">
    <source>
        <dbReference type="Proteomes" id="UP001601992"/>
    </source>
</evidence>